<dbReference type="RefSeq" id="XP_033442968.1">
    <property type="nucleotide sequence ID" value="XM_033598408.1"/>
</dbReference>
<evidence type="ECO:0000259" key="6">
    <source>
        <dbReference type="PROSITE" id="PS50102"/>
    </source>
</evidence>
<name>A0A6A5R3R7_9PLEO</name>
<dbReference type="Pfam" id="PF00076">
    <property type="entry name" value="RRM_1"/>
    <property type="match status" value="2"/>
</dbReference>
<proteinExistence type="predicted"/>
<evidence type="ECO:0000256" key="3">
    <source>
        <dbReference type="ARBA" id="ARBA00022884"/>
    </source>
</evidence>
<keyword evidence="2" id="KW-0677">Repeat</keyword>
<feature type="compositionally biased region" description="Polar residues" evidence="5">
    <location>
        <begin position="621"/>
        <end position="642"/>
    </location>
</feature>
<dbReference type="PROSITE" id="PS50102">
    <property type="entry name" value="RRM"/>
    <property type="match status" value="2"/>
</dbReference>
<feature type="region of interest" description="Disordered" evidence="5">
    <location>
        <begin position="1"/>
        <end position="167"/>
    </location>
</feature>
<dbReference type="OrthoDB" id="5411533at2759"/>
<evidence type="ECO:0000313" key="8">
    <source>
        <dbReference type="Proteomes" id="UP000800082"/>
    </source>
</evidence>
<dbReference type="InterPro" id="IPR029123">
    <property type="entry name" value="RBM39_linker"/>
</dbReference>
<dbReference type="GO" id="GO:0005634">
    <property type="term" value="C:nucleus"/>
    <property type="evidence" value="ECO:0007669"/>
    <property type="project" value="InterPro"/>
</dbReference>
<dbReference type="CDD" id="cd12285">
    <property type="entry name" value="RRM3_RBM39_like"/>
    <property type="match status" value="1"/>
</dbReference>
<dbReference type="GeneID" id="54356075"/>
<dbReference type="Pfam" id="PF15519">
    <property type="entry name" value="RBM39linker"/>
    <property type="match status" value="1"/>
</dbReference>
<evidence type="ECO:0000256" key="5">
    <source>
        <dbReference type="SAM" id="MobiDB-lite"/>
    </source>
</evidence>
<dbReference type="AlphaFoldDB" id="A0A6A5R3R7"/>
<feature type="compositionally biased region" description="Basic and acidic residues" evidence="5">
    <location>
        <begin position="14"/>
        <end position="111"/>
    </location>
</feature>
<feature type="region of interest" description="Disordered" evidence="5">
    <location>
        <begin position="616"/>
        <end position="731"/>
    </location>
</feature>
<dbReference type="InterPro" id="IPR035979">
    <property type="entry name" value="RBD_domain_sf"/>
</dbReference>
<feature type="compositionally biased region" description="Basic and acidic residues" evidence="5">
    <location>
        <begin position="683"/>
        <end position="707"/>
    </location>
</feature>
<dbReference type="CDD" id="cd12283">
    <property type="entry name" value="RRM1_RBM39_like"/>
    <property type="match status" value="1"/>
</dbReference>
<dbReference type="Proteomes" id="UP000800082">
    <property type="component" value="Unassembled WGS sequence"/>
</dbReference>
<feature type="domain" description="RRM" evidence="6">
    <location>
        <begin position="267"/>
        <end position="346"/>
    </location>
</feature>
<dbReference type="GO" id="GO:0003723">
    <property type="term" value="F:RNA binding"/>
    <property type="evidence" value="ECO:0007669"/>
    <property type="project" value="UniProtKB-UniRule"/>
</dbReference>
<dbReference type="NCBIfam" id="TIGR01622">
    <property type="entry name" value="SF-CC1"/>
    <property type="match status" value="1"/>
</dbReference>
<feature type="domain" description="RRM" evidence="6">
    <location>
        <begin position="167"/>
        <end position="244"/>
    </location>
</feature>
<reference evidence="7" key="1">
    <citation type="journal article" date="2020" name="Stud. Mycol.">
        <title>101 Dothideomycetes genomes: a test case for predicting lifestyles and emergence of pathogens.</title>
        <authorList>
            <person name="Haridas S."/>
            <person name="Albert R."/>
            <person name="Binder M."/>
            <person name="Bloem J."/>
            <person name="Labutti K."/>
            <person name="Salamov A."/>
            <person name="Andreopoulos B."/>
            <person name="Baker S."/>
            <person name="Barry K."/>
            <person name="Bills G."/>
            <person name="Bluhm B."/>
            <person name="Cannon C."/>
            <person name="Castanera R."/>
            <person name="Culley D."/>
            <person name="Daum C."/>
            <person name="Ezra D."/>
            <person name="Gonzalez J."/>
            <person name="Henrissat B."/>
            <person name="Kuo A."/>
            <person name="Liang C."/>
            <person name="Lipzen A."/>
            <person name="Lutzoni F."/>
            <person name="Magnuson J."/>
            <person name="Mondo S."/>
            <person name="Nolan M."/>
            <person name="Ohm R."/>
            <person name="Pangilinan J."/>
            <person name="Park H.-J."/>
            <person name="Ramirez L."/>
            <person name="Alfaro M."/>
            <person name="Sun H."/>
            <person name="Tritt A."/>
            <person name="Yoshinaga Y."/>
            <person name="Zwiers L.-H."/>
            <person name="Turgeon B."/>
            <person name="Goodwin S."/>
            <person name="Spatafora J."/>
            <person name="Crous P."/>
            <person name="Grigoriev I."/>
        </authorList>
    </citation>
    <scope>NUCLEOTIDE SEQUENCE</scope>
    <source>
        <strain evidence="7">CBS 183.55</strain>
    </source>
</reference>
<evidence type="ECO:0000256" key="2">
    <source>
        <dbReference type="ARBA" id="ARBA00022737"/>
    </source>
</evidence>
<sequence length="731" mass="80139">MTSGAMDVDALLEEAARDVEKTREQHANDEARDSDSRRDDRHSDRRDRHGDRRDRSRDRGDRRGDRRRSRDRDHRRRDDSRPRSSRGDGDDKPRRSSSRDRFRGGRRDRGGDYYSGGGRARSRSPRGDRPRRERERSGERRTGDERKGARREKTATPEATEDDRDKRTIFVQQISQRAETRHLRSFFEAVGPVVEAQIVKDRVTGRSKGVGYVEFKEEESVAKALELTGQKLKGVPIIAQLTEAEKNRAARPSEGGAAPGANGAPFHRLYVGNIHFSVTEKDLQEIFEPYGELEQVILQRDEMNPGRSKGYGFVQFVDPSNAKDALAEMNGFELAGRQIRVGLGNDKFTPESTATLLRTFNQQAQSYQGSAFSGAGGRGAYAGGSGGVFDRTHSKDDRGVSGASALDDTDVAGVNFKTYDRSKLMDALARRDPAEPAKQGAAPVVSKPRAPVVDKPMASKCIKIENAFDADEEQKNWGNSWVKDLESEVKIECDKKYGKVVHIAVDPNTEGDIYVKFDSVSGGEKALQGLNGRSFNHRTIMASFSGILDTEGGGSLKRRFATTNRTDESFHAFYSDHLRATLHSRNINAVANQGEFSGRVEPSEPLMAGRVLPADTAPKESASTPNPDINNQRTFTSASSTLVGADSGSVERGLGRPGQVQSSCELHDNSTLSGGSGGFAALTEDHGQGNVADLKDDATHTEQKKLNEPGAGTWSNTGGLAGQVRELEQAG</sequence>
<dbReference type="PANTHER" id="PTHR48036">
    <property type="entry name" value="SPLICING FACTOR (PAD-1), PUTATIVE (AFU_ORTHOLOGUE AFUA_1G15810)-RELATED"/>
    <property type="match status" value="1"/>
</dbReference>
<dbReference type="Gene3D" id="3.30.70.330">
    <property type="match status" value="3"/>
</dbReference>
<keyword evidence="1" id="KW-0597">Phosphoprotein</keyword>
<organism evidence="7 8">
    <name type="scientific">Didymella exigua CBS 183.55</name>
    <dbReference type="NCBI Taxonomy" id="1150837"/>
    <lineage>
        <taxon>Eukaryota</taxon>
        <taxon>Fungi</taxon>
        <taxon>Dikarya</taxon>
        <taxon>Ascomycota</taxon>
        <taxon>Pezizomycotina</taxon>
        <taxon>Dothideomycetes</taxon>
        <taxon>Pleosporomycetidae</taxon>
        <taxon>Pleosporales</taxon>
        <taxon>Pleosporineae</taxon>
        <taxon>Didymellaceae</taxon>
        <taxon>Didymella</taxon>
    </lineage>
</organism>
<dbReference type="GO" id="GO:0006397">
    <property type="term" value="P:mRNA processing"/>
    <property type="evidence" value="ECO:0007669"/>
    <property type="project" value="InterPro"/>
</dbReference>
<dbReference type="EMBL" id="ML979017">
    <property type="protein sequence ID" value="KAF1922715.1"/>
    <property type="molecule type" value="Genomic_DNA"/>
</dbReference>
<feature type="compositionally biased region" description="Polar residues" evidence="5">
    <location>
        <begin position="659"/>
        <end position="673"/>
    </location>
</feature>
<dbReference type="CDD" id="cd12284">
    <property type="entry name" value="RRM2_RBM23_RBM39"/>
    <property type="match status" value="1"/>
</dbReference>
<keyword evidence="3 4" id="KW-0694">RNA-binding</keyword>
<gene>
    <name evidence="7" type="ORF">M421DRAFT_96643</name>
</gene>
<dbReference type="SUPFAM" id="SSF54928">
    <property type="entry name" value="RNA-binding domain, RBD"/>
    <property type="match status" value="2"/>
</dbReference>
<evidence type="ECO:0000256" key="1">
    <source>
        <dbReference type="ARBA" id="ARBA00022553"/>
    </source>
</evidence>
<keyword evidence="8" id="KW-1185">Reference proteome</keyword>
<evidence type="ECO:0000256" key="4">
    <source>
        <dbReference type="PROSITE-ProRule" id="PRU00176"/>
    </source>
</evidence>
<feature type="compositionally biased region" description="Basic and acidic residues" evidence="5">
    <location>
        <begin position="125"/>
        <end position="155"/>
    </location>
</feature>
<dbReference type="InterPro" id="IPR006509">
    <property type="entry name" value="RBM39_SF"/>
</dbReference>
<dbReference type="InterPro" id="IPR000504">
    <property type="entry name" value="RRM_dom"/>
</dbReference>
<evidence type="ECO:0000313" key="7">
    <source>
        <dbReference type="EMBL" id="KAF1922715.1"/>
    </source>
</evidence>
<dbReference type="InterPro" id="IPR012677">
    <property type="entry name" value="Nucleotide-bd_a/b_plait_sf"/>
</dbReference>
<dbReference type="SMART" id="SM00360">
    <property type="entry name" value="RRM"/>
    <property type="match status" value="3"/>
</dbReference>
<protein>
    <submittedName>
        <fullName evidence="7">Splicing factor, CC1-like protein</fullName>
    </submittedName>
</protein>
<accession>A0A6A5R3R7</accession>